<evidence type="ECO:0000256" key="3">
    <source>
        <dbReference type="ARBA" id="ARBA00023004"/>
    </source>
</evidence>
<dbReference type="PROSITE" id="PS51007">
    <property type="entry name" value="CYTC"/>
    <property type="match status" value="1"/>
</dbReference>
<name>A0ABW4WZL7_9BACT</name>
<evidence type="ECO:0000256" key="1">
    <source>
        <dbReference type="ARBA" id="ARBA00022617"/>
    </source>
</evidence>
<dbReference type="Pfam" id="PF00034">
    <property type="entry name" value="Cytochrom_C"/>
    <property type="match status" value="1"/>
</dbReference>
<dbReference type="Proteomes" id="UP001597369">
    <property type="component" value="Unassembled WGS sequence"/>
</dbReference>
<dbReference type="InterPro" id="IPR011041">
    <property type="entry name" value="Quinoprot_gluc/sorb_DH_b-prop"/>
</dbReference>
<evidence type="ECO:0000259" key="5">
    <source>
        <dbReference type="PROSITE" id="PS51007"/>
    </source>
</evidence>
<proteinExistence type="predicted"/>
<organism evidence="6 7">
    <name type="scientific">Pontibacter silvestris</name>
    <dbReference type="NCBI Taxonomy" id="2305183"/>
    <lineage>
        <taxon>Bacteria</taxon>
        <taxon>Pseudomonadati</taxon>
        <taxon>Bacteroidota</taxon>
        <taxon>Cytophagia</taxon>
        <taxon>Cytophagales</taxon>
        <taxon>Hymenobacteraceae</taxon>
        <taxon>Pontibacter</taxon>
    </lineage>
</organism>
<evidence type="ECO:0000313" key="6">
    <source>
        <dbReference type="EMBL" id="MFD2067874.1"/>
    </source>
</evidence>
<dbReference type="Gene3D" id="1.25.10.10">
    <property type="entry name" value="Leucine-rich Repeat Variant"/>
    <property type="match status" value="1"/>
</dbReference>
<protein>
    <submittedName>
        <fullName evidence="6">C-type cytochrome</fullName>
    </submittedName>
</protein>
<dbReference type="Gene3D" id="2.120.10.30">
    <property type="entry name" value="TolB, C-terminal domain"/>
    <property type="match status" value="1"/>
</dbReference>
<dbReference type="RefSeq" id="WP_229958587.1">
    <property type="nucleotide sequence ID" value="NZ_JAJJWI010000003.1"/>
</dbReference>
<keyword evidence="3 4" id="KW-0408">Iron</keyword>
<dbReference type="InterPro" id="IPR011042">
    <property type="entry name" value="6-blade_b-propeller_TolB-like"/>
</dbReference>
<dbReference type="EMBL" id="JBHUHV010000039">
    <property type="protein sequence ID" value="MFD2067874.1"/>
    <property type="molecule type" value="Genomic_DNA"/>
</dbReference>
<accession>A0ABW4WZL7</accession>
<gene>
    <name evidence="6" type="ORF">ACFSKU_13350</name>
</gene>
<keyword evidence="7" id="KW-1185">Reference proteome</keyword>
<comment type="caution">
    <text evidence="6">The sequence shown here is derived from an EMBL/GenBank/DDBJ whole genome shotgun (WGS) entry which is preliminary data.</text>
</comment>
<dbReference type="InterPro" id="IPR011989">
    <property type="entry name" value="ARM-like"/>
</dbReference>
<dbReference type="SUPFAM" id="SSF48371">
    <property type="entry name" value="ARM repeat"/>
    <property type="match status" value="1"/>
</dbReference>
<dbReference type="SUPFAM" id="SSF50952">
    <property type="entry name" value="Soluble quinoprotein glucose dehydrogenase"/>
    <property type="match status" value="1"/>
</dbReference>
<dbReference type="Pfam" id="PF23500">
    <property type="entry name" value="DUF7133"/>
    <property type="match status" value="1"/>
</dbReference>
<keyword evidence="2 4" id="KW-0479">Metal-binding</keyword>
<reference evidence="7" key="1">
    <citation type="journal article" date="2019" name="Int. J. Syst. Evol. Microbiol.">
        <title>The Global Catalogue of Microorganisms (GCM) 10K type strain sequencing project: providing services to taxonomists for standard genome sequencing and annotation.</title>
        <authorList>
            <consortium name="The Broad Institute Genomics Platform"/>
            <consortium name="The Broad Institute Genome Sequencing Center for Infectious Disease"/>
            <person name="Wu L."/>
            <person name="Ma J."/>
        </authorList>
    </citation>
    <scope>NUCLEOTIDE SEQUENCE [LARGE SCALE GENOMIC DNA]</scope>
    <source>
        <strain evidence="7">JCM 16545</strain>
    </source>
</reference>
<dbReference type="Gene3D" id="1.10.760.10">
    <property type="entry name" value="Cytochrome c-like domain"/>
    <property type="match status" value="1"/>
</dbReference>
<dbReference type="InterPro" id="IPR036909">
    <property type="entry name" value="Cyt_c-like_dom_sf"/>
</dbReference>
<sequence>MAIRKAYVASPVLSPEESLERMQVEEGFEVQLVAAEPFVNSPVAMVFDNNGRMWVSEMQGYMPDTLGTDEDKPTGKIVILEDKDKDGTIDDRKVFLDSLVLPRALCFVENGIMVAEPPNLWFYEIEDDRPGRRTLVDSAYSEGGNVEHEANGLVRALDNWIYNAKSSKRYRKDGDKWLTEKTHFRGQWGVAQDDYGRLYYNNNSQNLLGDYFSPGMGAGNSNQRKVAGFNENIVPDNRVYPARPTPGVNRGYLEGILDEQLRLVNFTAACAPVLYRGELFGKDYYLNAFVAEPAANLIKRNILEEKGYKVQGKQAYKDREFLTSVDERFRPVSLYNGPDGALYVIDMYRGIIQHEFFLTEYLANEIKSRKLSQPISCGRIYRIIPKEKAVSSITMINNPLLLIKLLKHPNGWVRDKAQQLLVDNKYTQVATFLRQNLKLKDKPLAVIHSVWTLEGLGELQTTDVVPLLQHKDWHIRTQALSVLPSVMSKENYSVYVPVLKQLLVQNDTLAAPYVAFLVQTVRTFDGVAANSLLNKLMQQYSANEFVADAAISSLHNKEESFLKDALTFNADSSLAINTQLRKVLYDVKDREKSQKSKSAEQEFPKGYVLFKNTCQGCHGADGNGVKSLAPPLNKSNWVVGDKEKLIPIVLYGLTGPIKVSGKLYQAPEINGDMPGIGANKKLSDEEVAQLISFIRNSWSNKAEKVTAEDVVQARNKFENRQAAFTMEQLNKL</sequence>
<dbReference type="SUPFAM" id="SSF46626">
    <property type="entry name" value="Cytochrome c"/>
    <property type="match status" value="1"/>
</dbReference>
<feature type="domain" description="Cytochrome c" evidence="5">
    <location>
        <begin position="601"/>
        <end position="698"/>
    </location>
</feature>
<evidence type="ECO:0000256" key="4">
    <source>
        <dbReference type="PROSITE-ProRule" id="PRU00433"/>
    </source>
</evidence>
<dbReference type="PANTHER" id="PTHR33546">
    <property type="entry name" value="LARGE, MULTIFUNCTIONAL SECRETED PROTEIN-RELATED"/>
    <property type="match status" value="1"/>
</dbReference>
<dbReference type="InterPro" id="IPR009056">
    <property type="entry name" value="Cyt_c-like_dom"/>
</dbReference>
<dbReference type="PANTHER" id="PTHR33546:SF1">
    <property type="entry name" value="LARGE, MULTIFUNCTIONAL SECRETED PROTEIN"/>
    <property type="match status" value="1"/>
</dbReference>
<dbReference type="InterPro" id="IPR055557">
    <property type="entry name" value="DUF7133"/>
</dbReference>
<dbReference type="InterPro" id="IPR016024">
    <property type="entry name" value="ARM-type_fold"/>
</dbReference>
<keyword evidence="1 4" id="KW-0349">Heme</keyword>
<evidence type="ECO:0000313" key="7">
    <source>
        <dbReference type="Proteomes" id="UP001597369"/>
    </source>
</evidence>
<evidence type="ECO:0000256" key="2">
    <source>
        <dbReference type="ARBA" id="ARBA00022723"/>
    </source>
</evidence>